<dbReference type="PANTHER" id="PTHR32440">
    <property type="entry name" value="PHOSPHATASE DCR2-RELATED-RELATED"/>
    <property type="match status" value="1"/>
</dbReference>
<dbReference type="GO" id="GO:0016788">
    <property type="term" value="F:hydrolase activity, acting on ester bonds"/>
    <property type="evidence" value="ECO:0007669"/>
    <property type="project" value="TreeGrafter"/>
</dbReference>
<dbReference type="GO" id="GO:0005737">
    <property type="term" value="C:cytoplasm"/>
    <property type="evidence" value="ECO:0007669"/>
    <property type="project" value="TreeGrafter"/>
</dbReference>
<dbReference type="EMBL" id="LSRC01000021">
    <property type="protein sequence ID" value="KXI17710.1"/>
    <property type="molecule type" value="Genomic_DNA"/>
</dbReference>
<evidence type="ECO:0000313" key="3">
    <source>
        <dbReference type="Proteomes" id="UP000070505"/>
    </source>
</evidence>
<dbReference type="InterPro" id="IPR004843">
    <property type="entry name" value="Calcineurin-like_PHP"/>
</dbReference>
<feature type="domain" description="Calcineurin-like phosphoesterase" evidence="1">
    <location>
        <begin position="163"/>
        <end position="279"/>
    </location>
</feature>
<comment type="caution">
    <text evidence="2">The sequence shown here is derived from an EMBL/GenBank/DDBJ whole genome shotgun (WGS) entry which is preliminary data.</text>
</comment>
<proteinExistence type="predicted"/>
<accession>A0A135Z7R5</accession>
<evidence type="ECO:0000313" key="2">
    <source>
        <dbReference type="EMBL" id="KXI17710.1"/>
    </source>
</evidence>
<sequence>MPEDISSNCEAQKSAYDGVKPEENHLQNSNRGLCCESNREFCDESNGEHLHANSELCNEPSHANRECVLSEDVDSRYGECDLLNVGVNANLNISNDSKLYDSRVDENDFACSRVSENDSDEVNVVKSSVESSTTHDVVKSNVKLPLSISARLGQLQFHLSGKFRVLQCADIQENSKVSKDTIRLIEAACDEARPDIVIFTGNQIAGYDKDFSNTFTRRRWEHNLDFSDSDLEDTREKIRKHISSVVKPLEDRGIPWVVTYGNHDNQCGLSNAQLDDLYREFPGCLNHSGNISDRMEYEDKNCDFSEESAFKSVKVQHAKGVQRVHGILPNQVIFPCEPGTLALPVKDCKNKDIVFSLVLVDSGDYSRAGGYGEPSKIALDFLSKISSFLPARFCVFQHFALKQYYDLLREVPKKNASAERAIEGYRAFSGKYYVLDESKVLSDCYLSEGVSCPDLDSGEFAILRKNGTFSIASGHDHRNSFAGREKSHNMLLVSTPTCGFASYGPEPYKRGIRLFEFDIRHPFEPRTQMLEFGKLVGKPSSRKAYTYGLTAESEHNLPEVDLLRKPSMFARLIHRLRKR</sequence>
<gene>
    <name evidence="2" type="ORF">HMPREF3230_00606</name>
</gene>
<dbReference type="AlphaFoldDB" id="A0A135Z7R5"/>
<dbReference type="InterPro" id="IPR029052">
    <property type="entry name" value="Metallo-depent_PP-like"/>
</dbReference>
<dbReference type="Proteomes" id="UP000070505">
    <property type="component" value="Unassembled WGS sequence"/>
</dbReference>
<protein>
    <submittedName>
        <fullName evidence="2">Ser/Thr phosphatase family protein</fullName>
    </submittedName>
</protein>
<dbReference type="Gene3D" id="3.60.21.10">
    <property type="match status" value="1"/>
</dbReference>
<evidence type="ECO:0000259" key="1">
    <source>
        <dbReference type="Pfam" id="PF00149"/>
    </source>
</evidence>
<dbReference type="PATRIC" id="fig|2702.101.peg.590"/>
<dbReference type="Pfam" id="PF00149">
    <property type="entry name" value="Metallophos"/>
    <property type="match status" value="1"/>
</dbReference>
<dbReference type="SUPFAM" id="SSF56300">
    <property type="entry name" value="Metallo-dependent phosphatases"/>
    <property type="match status" value="1"/>
</dbReference>
<organism evidence="2 3">
    <name type="scientific">Gardnerella vaginalis</name>
    <dbReference type="NCBI Taxonomy" id="2702"/>
    <lineage>
        <taxon>Bacteria</taxon>
        <taxon>Bacillati</taxon>
        <taxon>Actinomycetota</taxon>
        <taxon>Actinomycetes</taxon>
        <taxon>Bifidobacteriales</taxon>
        <taxon>Bifidobacteriaceae</taxon>
        <taxon>Gardnerella</taxon>
    </lineage>
</organism>
<reference evidence="2 3" key="1">
    <citation type="submission" date="2016-02" db="EMBL/GenBank/DDBJ databases">
        <authorList>
            <person name="Wen L."/>
            <person name="He K."/>
            <person name="Yang H."/>
        </authorList>
    </citation>
    <scope>NUCLEOTIDE SEQUENCE [LARGE SCALE GENOMIC DNA]</scope>
    <source>
        <strain evidence="2 3">CMW7778B</strain>
    </source>
</reference>
<dbReference type="PANTHER" id="PTHR32440:SF11">
    <property type="entry name" value="METALLOPHOSPHOESTERASE DOMAIN-CONTAINING PROTEIN"/>
    <property type="match status" value="1"/>
</dbReference>
<name>A0A135Z7R5_GARVA</name>